<dbReference type="PANTHER" id="PTHR46910">
    <property type="entry name" value="TRANSCRIPTION FACTOR PDR1"/>
    <property type="match status" value="1"/>
</dbReference>
<sequence>MPIQWVLGVHRRQLTPYKAQLQYLSNDIQAAGISISIATRLLYHFGAHTTSAEANSHIHLPLYNKGTLECHLRDLFWLCYSFDKDICLRTGQPSSINDSDCDLSLPFEYGRLQSINTHRDGLEPDDTTPPLFPWDIRLSIIKSEIYQTLYSTKASFKSASEVLEGIRHLDATLEQWRLSLDVDVRPTLYHNPDMSVSKNLNTQGVILRLSYYHCVFMIHQASDRHSFPGLGAGTDSEGILSSVKITATASRSIISLLRIKLLSLKGESYW</sequence>
<evidence type="ECO:0000256" key="2">
    <source>
        <dbReference type="ARBA" id="ARBA00023015"/>
    </source>
</evidence>
<evidence type="ECO:0000256" key="4">
    <source>
        <dbReference type="ARBA" id="ARBA00023163"/>
    </source>
</evidence>
<keyword evidence="4" id="KW-0804">Transcription</keyword>
<dbReference type="GO" id="GO:0003700">
    <property type="term" value="F:DNA-binding transcription factor activity"/>
    <property type="evidence" value="ECO:0007669"/>
    <property type="project" value="InterPro"/>
</dbReference>
<dbReference type="eggNOG" id="ENOG502RS58">
    <property type="taxonomic scope" value="Eukaryota"/>
</dbReference>
<dbReference type="Proteomes" id="UP000019376">
    <property type="component" value="Unassembled WGS sequence"/>
</dbReference>
<dbReference type="Pfam" id="PF04082">
    <property type="entry name" value="Fungal_trans"/>
    <property type="match status" value="1"/>
</dbReference>
<evidence type="ECO:0000259" key="6">
    <source>
        <dbReference type="SMART" id="SM00906"/>
    </source>
</evidence>
<keyword evidence="5" id="KW-0539">Nucleus</keyword>
<keyword evidence="8" id="KW-1185">Reference proteome</keyword>
<dbReference type="CDD" id="cd12148">
    <property type="entry name" value="fungal_TF_MHR"/>
    <property type="match status" value="1"/>
</dbReference>
<dbReference type="EMBL" id="KB644415">
    <property type="protein sequence ID" value="EPS34456.1"/>
    <property type="molecule type" value="Genomic_DNA"/>
</dbReference>
<reference evidence="7 8" key="1">
    <citation type="journal article" date="2013" name="PLoS ONE">
        <title>Genomic and secretomic analyses reveal unique features of the lignocellulolytic enzyme system of Penicillium decumbens.</title>
        <authorList>
            <person name="Liu G."/>
            <person name="Zhang L."/>
            <person name="Wei X."/>
            <person name="Zou G."/>
            <person name="Qin Y."/>
            <person name="Ma L."/>
            <person name="Li J."/>
            <person name="Zheng H."/>
            <person name="Wang S."/>
            <person name="Wang C."/>
            <person name="Xun L."/>
            <person name="Zhao G.-P."/>
            <person name="Zhou Z."/>
            <person name="Qu Y."/>
        </authorList>
    </citation>
    <scope>NUCLEOTIDE SEQUENCE [LARGE SCALE GENOMIC DNA]</scope>
    <source>
        <strain evidence="8">114-2 / CGMCC 5302</strain>
    </source>
</reference>
<dbReference type="HOGENOM" id="CLU_010813_0_0_1"/>
<dbReference type="SMART" id="SM00906">
    <property type="entry name" value="Fungal_trans"/>
    <property type="match status" value="1"/>
</dbReference>
<evidence type="ECO:0000256" key="5">
    <source>
        <dbReference type="ARBA" id="ARBA00023242"/>
    </source>
</evidence>
<comment type="subcellular location">
    <subcellularLocation>
        <location evidence="1">Nucleus</location>
    </subcellularLocation>
</comment>
<dbReference type="InterPro" id="IPR007219">
    <property type="entry name" value="XnlR_reg_dom"/>
</dbReference>
<accession>S8A034</accession>
<dbReference type="PANTHER" id="PTHR46910:SF37">
    <property type="entry name" value="ZN(II)2CYS6 TRANSCRIPTION FACTOR (EUROFUNG)"/>
    <property type="match status" value="1"/>
</dbReference>
<feature type="domain" description="Xylanolytic transcriptional activator regulatory" evidence="6">
    <location>
        <begin position="31"/>
        <end position="112"/>
    </location>
</feature>
<keyword evidence="2" id="KW-0805">Transcription regulation</keyword>
<proteinExistence type="predicted"/>
<dbReference type="AlphaFoldDB" id="S8A034"/>
<dbReference type="InterPro" id="IPR050987">
    <property type="entry name" value="AtrR-like"/>
</dbReference>
<dbReference type="STRING" id="933388.S8A034"/>
<dbReference type="GO" id="GO:0006351">
    <property type="term" value="P:DNA-templated transcription"/>
    <property type="evidence" value="ECO:0007669"/>
    <property type="project" value="InterPro"/>
</dbReference>
<dbReference type="GO" id="GO:0003677">
    <property type="term" value="F:DNA binding"/>
    <property type="evidence" value="ECO:0007669"/>
    <property type="project" value="UniProtKB-KW"/>
</dbReference>
<dbReference type="PhylomeDB" id="S8A034"/>
<dbReference type="GO" id="GO:0005634">
    <property type="term" value="C:nucleus"/>
    <property type="evidence" value="ECO:0007669"/>
    <property type="project" value="UniProtKB-SubCell"/>
</dbReference>
<organism evidence="7 8">
    <name type="scientific">Penicillium oxalicum (strain 114-2 / CGMCC 5302)</name>
    <name type="common">Penicillium decumbens</name>
    <dbReference type="NCBI Taxonomy" id="933388"/>
    <lineage>
        <taxon>Eukaryota</taxon>
        <taxon>Fungi</taxon>
        <taxon>Dikarya</taxon>
        <taxon>Ascomycota</taxon>
        <taxon>Pezizomycotina</taxon>
        <taxon>Eurotiomycetes</taxon>
        <taxon>Eurotiomycetidae</taxon>
        <taxon>Eurotiales</taxon>
        <taxon>Aspergillaceae</taxon>
        <taxon>Penicillium</taxon>
    </lineage>
</organism>
<gene>
    <name evidence="7" type="ORF">PDE_09420</name>
</gene>
<keyword evidence="3" id="KW-0238">DNA-binding</keyword>
<evidence type="ECO:0000313" key="8">
    <source>
        <dbReference type="Proteomes" id="UP000019376"/>
    </source>
</evidence>
<dbReference type="OrthoDB" id="4116913at2759"/>
<evidence type="ECO:0000256" key="3">
    <source>
        <dbReference type="ARBA" id="ARBA00023125"/>
    </source>
</evidence>
<dbReference type="GO" id="GO:0008270">
    <property type="term" value="F:zinc ion binding"/>
    <property type="evidence" value="ECO:0007669"/>
    <property type="project" value="InterPro"/>
</dbReference>
<protein>
    <recommendedName>
        <fullName evidence="6">Xylanolytic transcriptional activator regulatory domain-containing protein</fullName>
    </recommendedName>
</protein>
<name>S8A034_PENO1</name>
<evidence type="ECO:0000256" key="1">
    <source>
        <dbReference type="ARBA" id="ARBA00004123"/>
    </source>
</evidence>
<evidence type="ECO:0000313" key="7">
    <source>
        <dbReference type="EMBL" id="EPS34456.1"/>
    </source>
</evidence>